<sequence length="45" mass="4943">MDATCLGVGIDLGLYKRQASGVYFRKDLFACRYGQVGSSRKKDAP</sequence>
<dbReference type="EMBL" id="CZPZ01000035">
    <property type="protein sequence ID" value="CUS39745.1"/>
    <property type="molecule type" value="Genomic_DNA"/>
</dbReference>
<gene>
    <name evidence="1" type="ORF">COMA2_80160</name>
</gene>
<name>A0A0S4LQE1_9BACT</name>
<proteinExistence type="predicted"/>
<evidence type="ECO:0000313" key="1">
    <source>
        <dbReference type="EMBL" id="CUS39745.1"/>
    </source>
</evidence>
<keyword evidence="2" id="KW-1185">Reference proteome</keyword>
<reference evidence="2" key="1">
    <citation type="submission" date="2015-10" db="EMBL/GenBank/DDBJ databases">
        <authorList>
            <person name="Luecker S."/>
            <person name="Luecker S."/>
        </authorList>
    </citation>
    <scope>NUCLEOTIDE SEQUENCE [LARGE SCALE GENOMIC DNA]</scope>
</reference>
<dbReference type="AlphaFoldDB" id="A0A0S4LQE1"/>
<dbReference type="Proteomes" id="UP000198736">
    <property type="component" value="Unassembled WGS sequence"/>
</dbReference>
<dbReference type="STRING" id="1742973.COMA2_80160"/>
<organism evidence="1 2">
    <name type="scientific">Candidatus Nitrospira nitrificans</name>
    <dbReference type="NCBI Taxonomy" id="1742973"/>
    <lineage>
        <taxon>Bacteria</taxon>
        <taxon>Pseudomonadati</taxon>
        <taxon>Nitrospirota</taxon>
        <taxon>Nitrospiria</taxon>
        <taxon>Nitrospirales</taxon>
        <taxon>Nitrospiraceae</taxon>
        <taxon>Nitrospira</taxon>
    </lineage>
</organism>
<protein>
    <submittedName>
        <fullName evidence="1">Uncharacterized protein</fullName>
    </submittedName>
</protein>
<evidence type="ECO:0000313" key="2">
    <source>
        <dbReference type="Proteomes" id="UP000198736"/>
    </source>
</evidence>
<accession>A0A0S4LQE1</accession>